<keyword evidence="2" id="KW-1185">Reference proteome</keyword>
<sequence>MEYFVVQWEVSGSLRKVPGVKWEVKGDLWEVSDVLREVDRILWEVTAILREVPSNFIPAGVYMHLEPPDEPNALNQQCPFKKKLLIDLQ</sequence>
<gene>
    <name evidence="1" type="ORF">P5G49_04885</name>
</gene>
<reference evidence="1" key="1">
    <citation type="submission" date="2023-03" db="EMBL/GenBank/DDBJ databases">
        <title>MT1 and MT2 Draft Genomes of Novel Species.</title>
        <authorList>
            <person name="Venkateswaran K."/>
        </authorList>
    </citation>
    <scope>NUCLEOTIDE SEQUENCE</scope>
    <source>
        <strain evidence="1">F6_3S_P_2</strain>
    </source>
</reference>
<comment type="caution">
    <text evidence="1">The sequence shown here is derived from an EMBL/GenBank/DDBJ whole genome shotgun (WGS) entry which is preliminary data.</text>
</comment>
<dbReference type="RefSeq" id="WP_301242365.1">
    <property type="nucleotide sequence ID" value="NZ_JAROCC010000003.1"/>
</dbReference>
<dbReference type="Proteomes" id="UP001175097">
    <property type="component" value="Unassembled WGS sequence"/>
</dbReference>
<accession>A0ABT8JQX3</accession>
<proteinExistence type="predicted"/>
<evidence type="ECO:0000313" key="1">
    <source>
        <dbReference type="EMBL" id="MDN4606812.1"/>
    </source>
</evidence>
<dbReference type="EMBL" id="JAROCC010000003">
    <property type="protein sequence ID" value="MDN4606812.1"/>
    <property type="molecule type" value="Genomic_DNA"/>
</dbReference>
<name>A0ABT8JQX3_9BACL</name>
<protein>
    <submittedName>
        <fullName evidence="1">Uncharacterized protein</fullName>
    </submittedName>
</protein>
<organism evidence="1 2">
    <name type="scientific">Sporosarcina highlanderae</name>
    <dbReference type="NCBI Taxonomy" id="3035916"/>
    <lineage>
        <taxon>Bacteria</taxon>
        <taxon>Bacillati</taxon>
        <taxon>Bacillota</taxon>
        <taxon>Bacilli</taxon>
        <taxon>Bacillales</taxon>
        <taxon>Caryophanaceae</taxon>
        <taxon>Sporosarcina</taxon>
    </lineage>
</organism>
<evidence type="ECO:0000313" key="2">
    <source>
        <dbReference type="Proteomes" id="UP001175097"/>
    </source>
</evidence>